<protein>
    <recommendedName>
        <fullName evidence="2">Doubled CXXCH motif domain-containing protein</fullName>
    </recommendedName>
</protein>
<dbReference type="SUPFAM" id="SSF48695">
    <property type="entry name" value="Multiheme cytochromes"/>
    <property type="match status" value="1"/>
</dbReference>
<gene>
    <name evidence="3" type="ORF">MNBD_GAMMA03-1869</name>
</gene>
<reference evidence="3" key="1">
    <citation type="submission" date="2018-06" db="EMBL/GenBank/DDBJ databases">
        <authorList>
            <person name="Zhirakovskaya E."/>
        </authorList>
    </citation>
    <scope>NUCLEOTIDE SEQUENCE</scope>
</reference>
<evidence type="ECO:0000313" key="3">
    <source>
        <dbReference type="EMBL" id="VAW45988.1"/>
    </source>
</evidence>
<dbReference type="InterPro" id="IPR010177">
    <property type="entry name" value="Paired_CXXCH_1"/>
</dbReference>
<organism evidence="3">
    <name type="scientific">hydrothermal vent metagenome</name>
    <dbReference type="NCBI Taxonomy" id="652676"/>
    <lineage>
        <taxon>unclassified sequences</taxon>
        <taxon>metagenomes</taxon>
        <taxon>ecological metagenomes</taxon>
    </lineage>
</organism>
<dbReference type="InterPro" id="IPR036280">
    <property type="entry name" value="Multihaem_cyt_sf"/>
</dbReference>
<sequence length="296" mass="32884">MADRNIGLIAVTLIGVWWSVAIMAEVQGDLKDRLNVSLTVSEKETPESIARKKAVAHAETMDQPEFGWNPLDIIGSKHDLSALNKRAGAKAMEGVAYDDYGYACVYCHVPPEVDGKRDAPQQIAGWNRIRSDMRDYTLYSTRTFKSTAKIPNEITMLCLSCHDGTMAVDQVVNTPRAWKSGEKMTLHMKINSGNDLDHCGLCHDGFTAHHLGNRHIGTDMRRNHPVSIRYPGLGVGASDSLQMAFNSPIDEFGFANGVRLFDGFVECASCHNVHEPSKVKFLRVKPEYLCITCHSY</sequence>
<accession>A0A3B0VQN3</accession>
<keyword evidence="1" id="KW-0472">Membrane</keyword>
<evidence type="ECO:0000259" key="2">
    <source>
        <dbReference type="Pfam" id="PF09699"/>
    </source>
</evidence>
<evidence type="ECO:0000256" key="1">
    <source>
        <dbReference type="SAM" id="Phobius"/>
    </source>
</evidence>
<name>A0A3B0VQN3_9ZZZZ</name>
<dbReference type="EMBL" id="UOFC01000084">
    <property type="protein sequence ID" value="VAW45988.1"/>
    <property type="molecule type" value="Genomic_DNA"/>
</dbReference>
<keyword evidence="1" id="KW-1133">Transmembrane helix</keyword>
<feature type="transmembrane region" description="Helical" evidence="1">
    <location>
        <begin position="6"/>
        <end position="24"/>
    </location>
</feature>
<keyword evidence="1" id="KW-0812">Transmembrane</keyword>
<dbReference type="AlphaFoldDB" id="A0A3B0VQN3"/>
<proteinExistence type="predicted"/>
<feature type="domain" description="Doubled CXXCH motif" evidence="2">
    <location>
        <begin position="266"/>
        <end position="295"/>
    </location>
</feature>
<dbReference type="Pfam" id="PF09699">
    <property type="entry name" value="Paired_CXXCH_1"/>
    <property type="match status" value="1"/>
</dbReference>
<dbReference type="Gene3D" id="1.10.1130.10">
    <property type="entry name" value="Flavocytochrome C3, Chain A"/>
    <property type="match status" value="1"/>
</dbReference>